<dbReference type="FunFam" id="2.10.60.10:FF:000003">
    <property type="entry name" value="lymphocyte antigen 6E isoform X1"/>
    <property type="match status" value="1"/>
</dbReference>
<evidence type="ECO:0000313" key="5">
    <source>
        <dbReference type="Proteomes" id="UP000011518"/>
    </source>
</evidence>
<dbReference type="FunCoup" id="L9KL19">
    <property type="interactions" value="308"/>
</dbReference>
<dbReference type="PANTHER" id="PTHR16983:SF16">
    <property type="entry name" value="UPAR_LY6 DOMAIN-CONTAINING PROTEIN"/>
    <property type="match status" value="1"/>
</dbReference>
<evidence type="ECO:0000313" key="4">
    <source>
        <dbReference type="EMBL" id="ELW63433.1"/>
    </source>
</evidence>
<keyword evidence="1 2" id="KW-0732">Signal</keyword>
<dbReference type="OrthoDB" id="9900838at2759"/>
<sequence>MASHWAALLLILAAWTMGYGEAFRCFSCERPTDISLCKNITYCKPEDTACKTTLDIVESEYPFNQSPMVTRSCTTSCQATDPDSIGAIHLVFCCFHDLCNKRLWAGRKLRSLVGTPSPAGA</sequence>
<dbReference type="Gene3D" id="2.10.60.10">
    <property type="entry name" value="CD59"/>
    <property type="match status" value="1"/>
</dbReference>
<dbReference type="Proteomes" id="UP000011518">
    <property type="component" value="Unassembled WGS sequence"/>
</dbReference>
<accession>L9KL19</accession>
<feature type="signal peptide" evidence="2">
    <location>
        <begin position="1"/>
        <end position="22"/>
    </location>
</feature>
<feature type="chain" id="PRO_5005688345" evidence="2">
    <location>
        <begin position="23"/>
        <end position="121"/>
    </location>
</feature>
<dbReference type="Pfam" id="PF00087">
    <property type="entry name" value="Toxin_TOLIP"/>
    <property type="match status" value="1"/>
</dbReference>
<gene>
    <name evidence="4" type="ORF">TREES_T100016065</name>
</gene>
<dbReference type="KEGG" id="tup:102500859"/>
<evidence type="ECO:0000256" key="1">
    <source>
        <dbReference type="ARBA" id="ARBA00022729"/>
    </source>
</evidence>
<dbReference type="InParanoid" id="L9KL19"/>
<keyword evidence="5" id="KW-1185">Reference proteome</keyword>
<reference evidence="5" key="2">
    <citation type="journal article" date="2013" name="Nat. Commun.">
        <title>Genome of the Chinese tree shrew.</title>
        <authorList>
            <person name="Fan Y."/>
            <person name="Huang Z.Y."/>
            <person name="Cao C.C."/>
            <person name="Chen C.S."/>
            <person name="Chen Y.X."/>
            <person name="Fan D.D."/>
            <person name="He J."/>
            <person name="Hou H.L."/>
            <person name="Hu L."/>
            <person name="Hu X.T."/>
            <person name="Jiang X.T."/>
            <person name="Lai R."/>
            <person name="Lang Y.S."/>
            <person name="Liang B."/>
            <person name="Liao S.G."/>
            <person name="Mu D."/>
            <person name="Ma Y.Y."/>
            <person name="Niu Y.Y."/>
            <person name="Sun X.Q."/>
            <person name="Xia J.Q."/>
            <person name="Xiao J."/>
            <person name="Xiong Z.Q."/>
            <person name="Xu L."/>
            <person name="Yang L."/>
            <person name="Zhang Y."/>
            <person name="Zhao W."/>
            <person name="Zhao X.D."/>
            <person name="Zheng Y.T."/>
            <person name="Zhou J.M."/>
            <person name="Zhu Y.B."/>
            <person name="Zhang G.J."/>
            <person name="Wang J."/>
            <person name="Yao Y.G."/>
        </authorList>
    </citation>
    <scope>NUCLEOTIDE SEQUENCE [LARGE SCALE GENOMIC DNA]</scope>
</reference>
<dbReference type="PANTHER" id="PTHR16983">
    <property type="entry name" value="UPAR/LY6 DOMAIN-CONTAINING PROTEIN"/>
    <property type="match status" value="1"/>
</dbReference>
<name>L9KL19_TUPCH</name>
<dbReference type="AlphaFoldDB" id="L9KL19"/>
<dbReference type="InterPro" id="IPR051110">
    <property type="entry name" value="Ly-6/neurotoxin-like_GPI-ap"/>
</dbReference>
<evidence type="ECO:0000259" key="3">
    <source>
        <dbReference type="Pfam" id="PF00087"/>
    </source>
</evidence>
<dbReference type="STRING" id="246437.L9KL19"/>
<dbReference type="InterPro" id="IPR035076">
    <property type="entry name" value="Toxin/TOLIP"/>
</dbReference>
<protein>
    <submittedName>
        <fullName evidence="4">Secreted Ly-6/uPAR-related protein 1</fullName>
    </submittedName>
</protein>
<proteinExistence type="predicted"/>
<feature type="domain" description="Snake toxin/toxin-like" evidence="3">
    <location>
        <begin position="24"/>
        <end position="100"/>
    </location>
</feature>
<dbReference type="SUPFAM" id="SSF57302">
    <property type="entry name" value="Snake toxin-like"/>
    <property type="match status" value="1"/>
</dbReference>
<reference evidence="5" key="1">
    <citation type="submission" date="2012-07" db="EMBL/GenBank/DDBJ databases">
        <title>Genome of the Chinese tree shrew, a rising model animal genetically related to primates.</title>
        <authorList>
            <person name="Zhang G."/>
            <person name="Fan Y."/>
            <person name="Yao Y."/>
            <person name="Huang Z."/>
        </authorList>
    </citation>
    <scope>NUCLEOTIDE SEQUENCE [LARGE SCALE GENOMIC DNA]</scope>
</reference>
<organism evidence="4 5">
    <name type="scientific">Tupaia chinensis</name>
    <name type="common">Chinese tree shrew</name>
    <name type="synonym">Tupaia belangeri chinensis</name>
    <dbReference type="NCBI Taxonomy" id="246437"/>
    <lineage>
        <taxon>Eukaryota</taxon>
        <taxon>Metazoa</taxon>
        <taxon>Chordata</taxon>
        <taxon>Craniata</taxon>
        <taxon>Vertebrata</taxon>
        <taxon>Euteleostomi</taxon>
        <taxon>Mammalia</taxon>
        <taxon>Eutheria</taxon>
        <taxon>Euarchontoglires</taxon>
        <taxon>Scandentia</taxon>
        <taxon>Tupaiidae</taxon>
        <taxon>Tupaia</taxon>
    </lineage>
</organism>
<dbReference type="InterPro" id="IPR045860">
    <property type="entry name" value="Snake_toxin-like_sf"/>
</dbReference>
<dbReference type="EMBL" id="KB320776">
    <property type="protein sequence ID" value="ELW63433.1"/>
    <property type="molecule type" value="Genomic_DNA"/>
</dbReference>
<dbReference type="eggNOG" id="ENOG502TDUY">
    <property type="taxonomic scope" value="Eukaryota"/>
</dbReference>
<dbReference type="GO" id="GO:0005886">
    <property type="term" value="C:plasma membrane"/>
    <property type="evidence" value="ECO:0007669"/>
    <property type="project" value="TreeGrafter"/>
</dbReference>
<evidence type="ECO:0000256" key="2">
    <source>
        <dbReference type="SAM" id="SignalP"/>
    </source>
</evidence>